<dbReference type="Proteomes" id="UP000076532">
    <property type="component" value="Unassembled WGS sequence"/>
</dbReference>
<dbReference type="PROSITE" id="PS50280">
    <property type="entry name" value="SET"/>
    <property type="match status" value="1"/>
</dbReference>
<dbReference type="InterPro" id="IPR001214">
    <property type="entry name" value="SET_dom"/>
</dbReference>
<dbReference type="OrthoDB" id="5792673at2759"/>
<dbReference type="STRING" id="436010.A0A166E788"/>
<proteinExistence type="predicted"/>
<evidence type="ECO:0000313" key="2">
    <source>
        <dbReference type="EMBL" id="KZP15466.1"/>
    </source>
</evidence>
<dbReference type="EMBL" id="KV417604">
    <property type="protein sequence ID" value="KZP15466.1"/>
    <property type="molecule type" value="Genomic_DNA"/>
</dbReference>
<keyword evidence="3" id="KW-1185">Reference proteome</keyword>
<dbReference type="SUPFAM" id="SSF82199">
    <property type="entry name" value="SET domain"/>
    <property type="match status" value="1"/>
</dbReference>
<dbReference type="AlphaFoldDB" id="A0A166E788"/>
<accession>A0A166E788</accession>
<evidence type="ECO:0000259" key="1">
    <source>
        <dbReference type="PROSITE" id="PS50280"/>
    </source>
</evidence>
<reference evidence="2 3" key="1">
    <citation type="journal article" date="2016" name="Mol. Biol. Evol.">
        <title>Comparative Genomics of Early-Diverging Mushroom-Forming Fungi Provides Insights into the Origins of Lignocellulose Decay Capabilities.</title>
        <authorList>
            <person name="Nagy L.G."/>
            <person name="Riley R."/>
            <person name="Tritt A."/>
            <person name="Adam C."/>
            <person name="Daum C."/>
            <person name="Floudas D."/>
            <person name="Sun H."/>
            <person name="Yadav J.S."/>
            <person name="Pangilinan J."/>
            <person name="Larsson K.H."/>
            <person name="Matsuura K."/>
            <person name="Barry K."/>
            <person name="Labutti K."/>
            <person name="Kuo R."/>
            <person name="Ohm R.A."/>
            <person name="Bhattacharya S.S."/>
            <person name="Shirouzu T."/>
            <person name="Yoshinaga Y."/>
            <person name="Martin F.M."/>
            <person name="Grigoriev I.V."/>
            <person name="Hibbett D.S."/>
        </authorList>
    </citation>
    <scope>NUCLEOTIDE SEQUENCE [LARGE SCALE GENOMIC DNA]</scope>
    <source>
        <strain evidence="2 3">CBS 109695</strain>
    </source>
</reference>
<organism evidence="2 3">
    <name type="scientific">Athelia psychrophila</name>
    <dbReference type="NCBI Taxonomy" id="1759441"/>
    <lineage>
        <taxon>Eukaryota</taxon>
        <taxon>Fungi</taxon>
        <taxon>Dikarya</taxon>
        <taxon>Basidiomycota</taxon>
        <taxon>Agaricomycotina</taxon>
        <taxon>Agaricomycetes</taxon>
        <taxon>Agaricomycetidae</taxon>
        <taxon>Atheliales</taxon>
        <taxon>Atheliaceae</taxon>
        <taxon>Athelia</taxon>
    </lineage>
</organism>
<feature type="domain" description="SET" evidence="1">
    <location>
        <begin position="52"/>
        <end position="203"/>
    </location>
</feature>
<dbReference type="Pfam" id="PF00856">
    <property type="entry name" value="SET"/>
    <property type="match status" value="1"/>
</dbReference>
<name>A0A166E788_9AGAM</name>
<gene>
    <name evidence="2" type="ORF">FIBSPDRAFT_867210</name>
</gene>
<evidence type="ECO:0000313" key="3">
    <source>
        <dbReference type="Proteomes" id="UP000076532"/>
    </source>
</evidence>
<dbReference type="InterPro" id="IPR046341">
    <property type="entry name" value="SET_dom_sf"/>
</dbReference>
<sequence length="212" mass="23179">MPILHDATPPQHWPAQITFLTRSRLSASIPNSHIPYILSPKSAPPVPISSYSHVKIKPITDPKHPANGQNGLYATKKIKPRELIVPYLGMIHARIEGEKTIHDESDYDLSLLRISIPSSSLEGDSEDSSGFTIIDIGIDASTHGNVARTVNDYRGIGARPNAEFRQITHPSTGGTGREVAVGMEVWSLEKGVNKGEEILVSYGKGWWNARNG</sequence>
<protein>
    <recommendedName>
        <fullName evidence="1">SET domain-containing protein</fullName>
    </recommendedName>
</protein>
<dbReference type="Gene3D" id="2.170.270.10">
    <property type="entry name" value="SET domain"/>
    <property type="match status" value="1"/>
</dbReference>